<dbReference type="GO" id="GO:0061630">
    <property type="term" value="F:ubiquitin protein ligase activity"/>
    <property type="evidence" value="ECO:0007669"/>
    <property type="project" value="InterPro"/>
</dbReference>
<dbReference type="SUPFAM" id="SSF57756">
    <property type="entry name" value="Retrovirus zinc finger-like domains"/>
    <property type="match status" value="1"/>
</dbReference>
<dbReference type="InterPro" id="IPR033489">
    <property type="entry name" value="RBBP6"/>
</dbReference>
<proteinExistence type="predicted"/>
<dbReference type="Gene3D" id="3.30.40.10">
    <property type="entry name" value="Zinc/RING finger domain, C3HC4 (zinc finger)"/>
    <property type="match status" value="1"/>
</dbReference>
<feature type="compositionally biased region" description="Basic and acidic residues" evidence="7">
    <location>
        <begin position="729"/>
        <end position="749"/>
    </location>
</feature>
<dbReference type="SMART" id="SM00343">
    <property type="entry name" value="ZnF_C2HC"/>
    <property type="match status" value="1"/>
</dbReference>
<dbReference type="PROSITE" id="PS51282">
    <property type="entry name" value="DWNN"/>
    <property type="match status" value="1"/>
</dbReference>
<feature type="compositionally biased region" description="Basic residues" evidence="7">
    <location>
        <begin position="699"/>
        <end position="711"/>
    </location>
</feature>
<evidence type="ECO:0000256" key="3">
    <source>
        <dbReference type="ARBA" id="ARBA00022771"/>
    </source>
</evidence>
<evidence type="ECO:0000313" key="11">
    <source>
        <dbReference type="EMBL" id="TYG64385.1"/>
    </source>
</evidence>
<dbReference type="GO" id="GO:0003676">
    <property type="term" value="F:nucleic acid binding"/>
    <property type="evidence" value="ECO:0007669"/>
    <property type="project" value="InterPro"/>
</dbReference>
<dbReference type="GO" id="GO:0008270">
    <property type="term" value="F:zinc ion binding"/>
    <property type="evidence" value="ECO:0007669"/>
    <property type="project" value="UniProtKB-KW"/>
</dbReference>
<dbReference type="Gene3D" id="3.10.20.90">
    <property type="entry name" value="Phosphatidylinositol 3-kinase Catalytic Subunit, Chain A, domain 1"/>
    <property type="match status" value="1"/>
</dbReference>
<dbReference type="AlphaFoldDB" id="A0A5D2C7Q0"/>
<keyword evidence="4" id="KW-0862">Zinc</keyword>
<dbReference type="InterPro" id="IPR001841">
    <property type="entry name" value="Znf_RING"/>
</dbReference>
<dbReference type="PANTHER" id="PTHR15439">
    <property type="entry name" value="RETINOBLASTOMA-BINDING PROTEIN 6"/>
    <property type="match status" value="1"/>
</dbReference>
<evidence type="ECO:0000256" key="2">
    <source>
        <dbReference type="ARBA" id="ARBA00022723"/>
    </source>
</evidence>
<dbReference type="GO" id="GO:0006397">
    <property type="term" value="P:mRNA processing"/>
    <property type="evidence" value="ECO:0007669"/>
    <property type="project" value="InterPro"/>
</dbReference>
<name>A0A5D2C7Q0_GOSDA</name>
<dbReference type="InterPro" id="IPR017907">
    <property type="entry name" value="Znf_RING_CS"/>
</dbReference>
<feature type="compositionally biased region" description="Basic and acidic residues" evidence="7">
    <location>
        <begin position="761"/>
        <end position="773"/>
    </location>
</feature>
<evidence type="ECO:0000259" key="9">
    <source>
        <dbReference type="PROSITE" id="PS50158"/>
    </source>
</evidence>
<feature type="compositionally biased region" description="Low complexity" evidence="7">
    <location>
        <begin position="750"/>
        <end position="760"/>
    </location>
</feature>
<evidence type="ECO:0000256" key="1">
    <source>
        <dbReference type="ARBA" id="ARBA00004123"/>
    </source>
</evidence>
<reference evidence="11 12" key="1">
    <citation type="submission" date="2019-06" db="EMBL/GenBank/DDBJ databases">
        <title>WGS assembly of Gossypium darwinii.</title>
        <authorList>
            <person name="Chen Z.J."/>
            <person name="Sreedasyam A."/>
            <person name="Ando A."/>
            <person name="Song Q."/>
            <person name="De L."/>
            <person name="Hulse-Kemp A."/>
            <person name="Ding M."/>
            <person name="Ye W."/>
            <person name="Kirkbride R."/>
            <person name="Jenkins J."/>
            <person name="Plott C."/>
            <person name="Lovell J."/>
            <person name="Lin Y.-M."/>
            <person name="Vaughn R."/>
            <person name="Liu B."/>
            <person name="Li W."/>
            <person name="Simpson S."/>
            <person name="Scheffler B."/>
            <person name="Saski C."/>
            <person name="Grover C."/>
            <person name="Hu G."/>
            <person name="Conover J."/>
            <person name="Carlson J."/>
            <person name="Shu S."/>
            <person name="Boston L."/>
            <person name="Williams M."/>
            <person name="Peterson D."/>
            <person name="Mcgee K."/>
            <person name="Jones D."/>
            <person name="Wendel J."/>
            <person name="Stelly D."/>
            <person name="Grimwood J."/>
            <person name="Schmutz J."/>
        </authorList>
    </citation>
    <scope>NUCLEOTIDE SEQUENCE [LARGE SCALE GENOMIC DNA]</scope>
    <source>
        <strain evidence="11">1808015.09</strain>
    </source>
</reference>
<keyword evidence="5" id="KW-0539">Nucleus</keyword>
<dbReference type="CDD" id="cd16620">
    <property type="entry name" value="vRING-HC-C4C4_RBBP6"/>
    <property type="match status" value="1"/>
</dbReference>
<dbReference type="Pfam" id="PF13923">
    <property type="entry name" value="zf-C3HC4_2"/>
    <property type="match status" value="1"/>
</dbReference>
<dbReference type="InterPro" id="IPR001878">
    <property type="entry name" value="Znf_CCHC"/>
</dbReference>
<evidence type="ECO:0000256" key="4">
    <source>
        <dbReference type="ARBA" id="ARBA00022833"/>
    </source>
</evidence>
<organism evidence="11 12">
    <name type="scientific">Gossypium darwinii</name>
    <name type="common">Darwin's cotton</name>
    <name type="synonym">Gossypium barbadense var. darwinii</name>
    <dbReference type="NCBI Taxonomy" id="34276"/>
    <lineage>
        <taxon>Eukaryota</taxon>
        <taxon>Viridiplantae</taxon>
        <taxon>Streptophyta</taxon>
        <taxon>Embryophyta</taxon>
        <taxon>Tracheophyta</taxon>
        <taxon>Spermatophyta</taxon>
        <taxon>Magnoliopsida</taxon>
        <taxon>eudicotyledons</taxon>
        <taxon>Gunneridae</taxon>
        <taxon>Pentapetalae</taxon>
        <taxon>rosids</taxon>
        <taxon>malvids</taxon>
        <taxon>Malvales</taxon>
        <taxon>Malvaceae</taxon>
        <taxon>Malvoideae</taxon>
        <taxon>Gossypium</taxon>
    </lineage>
</organism>
<feature type="domain" description="DWNN" evidence="10">
    <location>
        <begin position="64"/>
        <end position="138"/>
    </location>
</feature>
<evidence type="ECO:0000313" key="12">
    <source>
        <dbReference type="Proteomes" id="UP000323506"/>
    </source>
</evidence>
<sequence length="826" mass="93857">MNSFQWRNVFYTKTERIPNFSRKEIHNSDAQQHLPFPFLPLFWRLFRITEFLIELADSISAMSVHFKFRSSRNYDSVDIGGQPSISVRDLKSSIVQNKKLNLCQDFDLLFSDPISGQAYVHEDFQIPCGSSVIIKRVPAGAHLGSCKVFATPDEKMSKTSHLQNTETVNFDDFGAEICPVTEGNLSCNIEFRFCIDDEDTHFKLKSCTKQPVVECQKIEGSDISEAVPQGQIIPGTKSKADIELNAKLSTFPAMQPSDFPSELKCSLCGTFFKEAVLIPCCQHSFCEKCIRHVLVEKARCPKCFSTKYKVEDLLPNLSLRQATERFLKSQIVVSNSENALGRYAPDGESGIQVKDVSCAVSVIQRGTKQGSNQVHAESIGGTSSHANGNRFLKDKISKMPAHKLPEDLEGFDDFQGENQPTDEEAESYVKKKRTLWVDTADAEMNYVEMARLKKGDRACYMCGSPGHLRRDCPAVSSPHPMLQRGNAVFPGALPGYVSPYWNGQYYPPIRPFANPYNPSGMMSFNATVIPAAPFHVPTYMPSMFGASPAFGGFTRIGGLDAAMKKNIDHQLCPSGLDGQYYDKKHQNTSENVMRKLLYDENDGKRCRYDEAERAYHKKIYPQRGRTASYSEDSFNKNSLMKNWNSHIVDDEDVYSDDGRDDSSSQVAGQNLKPYHHSGRSRSKDDDIPSISSCQSWERHNKHGHRSSKKRNDRRDHCYSDSTWTYYPTNRERDSKRKTVKHDAQKHYNHSESSSEPPYHSTDQKKEREKDSSRSSRHSKHKAKPARDELIHDRWQMSSGRSDEDNQEKCHYHKRKRCTKTSNKSDV</sequence>
<keyword evidence="2" id="KW-0479">Metal-binding</keyword>
<evidence type="ECO:0000256" key="6">
    <source>
        <dbReference type="PROSITE-ProRule" id="PRU00047"/>
    </source>
</evidence>
<dbReference type="SMART" id="SM00184">
    <property type="entry name" value="RING"/>
    <property type="match status" value="1"/>
</dbReference>
<evidence type="ECO:0000256" key="7">
    <source>
        <dbReference type="SAM" id="MobiDB-lite"/>
    </source>
</evidence>
<dbReference type="InterPro" id="IPR013083">
    <property type="entry name" value="Znf_RING/FYVE/PHD"/>
</dbReference>
<gene>
    <name evidence="11" type="ORF">ES288_D06G103900v1</name>
</gene>
<dbReference type="Gene3D" id="4.10.60.10">
    <property type="entry name" value="Zinc finger, CCHC-type"/>
    <property type="match status" value="1"/>
</dbReference>
<dbReference type="EMBL" id="CM017706">
    <property type="protein sequence ID" value="TYG64386.1"/>
    <property type="molecule type" value="Genomic_DNA"/>
</dbReference>
<dbReference type="GO" id="GO:0005634">
    <property type="term" value="C:nucleus"/>
    <property type="evidence" value="ECO:0007669"/>
    <property type="project" value="UniProtKB-SubCell"/>
</dbReference>
<evidence type="ECO:0000256" key="5">
    <source>
        <dbReference type="ARBA" id="ARBA00023242"/>
    </source>
</evidence>
<comment type="subcellular location">
    <subcellularLocation>
        <location evidence="1">Nucleus</location>
    </subcellularLocation>
</comment>
<dbReference type="InterPro" id="IPR014891">
    <property type="entry name" value="DWNN_domain"/>
</dbReference>
<dbReference type="Pfam" id="PF00098">
    <property type="entry name" value="zf-CCHC"/>
    <property type="match status" value="1"/>
</dbReference>
<protein>
    <recommendedName>
        <fullName evidence="13">RING-type domain-containing protein</fullName>
    </recommendedName>
</protein>
<evidence type="ECO:0008006" key="13">
    <source>
        <dbReference type="Google" id="ProtNLM"/>
    </source>
</evidence>
<keyword evidence="3 6" id="KW-0863">Zinc-finger</keyword>
<dbReference type="GO" id="GO:0016567">
    <property type="term" value="P:protein ubiquitination"/>
    <property type="evidence" value="ECO:0007669"/>
    <property type="project" value="InterPro"/>
</dbReference>
<feature type="region of interest" description="Disordered" evidence="7">
    <location>
        <begin position="652"/>
        <end position="826"/>
    </location>
</feature>
<feature type="domain" description="RING-type" evidence="8">
    <location>
        <begin position="265"/>
        <end position="303"/>
    </location>
</feature>
<dbReference type="PROSITE" id="PS00518">
    <property type="entry name" value="ZF_RING_1"/>
    <property type="match status" value="1"/>
</dbReference>
<evidence type="ECO:0000259" key="10">
    <source>
        <dbReference type="PROSITE" id="PS51282"/>
    </source>
</evidence>
<feature type="compositionally biased region" description="Basic residues" evidence="7">
    <location>
        <begin position="774"/>
        <end position="783"/>
    </location>
</feature>
<feature type="domain" description="CCHC-type" evidence="9">
    <location>
        <begin position="459"/>
        <end position="473"/>
    </location>
</feature>
<dbReference type="Pfam" id="PF08783">
    <property type="entry name" value="DWNN"/>
    <property type="match status" value="1"/>
</dbReference>
<dbReference type="Proteomes" id="UP000323506">
    <property type="component" value="Chromosome D06"/>
</dbReference>
<dbReference type="EMBL" id="CM017706">
    <property type="protein sequence ID" value="TYG64385.1"/>
    <property type="molecule type" value="Genomic_DNA"/>
</dbReference>
<dbReference type="InterPro" id="IPR036875">
    <property type="entry name" value="Znf_CCHC_sf"/>
</dbReference>
<evidence type="ECO:0000259" key="8">
    <source>
        <dbReference type="PROSITE" id="PS50089"/>
    </source>
</evidence>
<dbReference type="PROSITE" id="PS50089">
    <property type="entry name" value="ZF_RING_2"/>
    <property type="match status" value="1"/>
</dbReference>
<accession>A0A5D2C7Q0</accession>
<dbReference type="GO" id="GO:0006511">
    <property type="term" value="P:ubiquitin-dependent protein catabolic process"/>
    <property type="evidence" value="ECO:0007669"/>
    <property type="project" value="TreeGrafter"/>
</dbReference>
<dbReference type="SMART" id="SM01180">
    <property type="entry name" value="DWNN"/>
    <property type="match status" value="1"/>
</dbReference>
<feature type="compositionally biased region" description="Basic and acidic residues" evidence="7">
    <location>
        <begin position="784"/>
        <end position="809"/>
    </location>
</feature>
<dbReference type="SUPFAM" id="SSF57850">
    <property type="entry name" value="RING/U-box"/>
    <property type="match status" value="1"/>
</dbReference>
<dbReference type="PANTHER" id="PTHR15439:SF11">
    <property type="entry name" value="E3 UBIQUITIN LIGASE PQT3-LIKE ISOFORM X1"/>
    <property type="match status" value="1"/>
</dbReference>
<dbReference type="PROSITE" id="PS50158">
    <property type="entry name" value="ZF_CCHC"/>
    <property type="match status" value="1"/>
</dbReference>
<keyword evidence="12" id="KW-1185">Reference proteome</keyword>